<organism evidence="2">
    <name type="scientific">Notodromas monacha</name>
    <dbReference type="NCBI Taxonomy" id="399045"/>
    <lineage>
        <taxon>Eukaryota</taxon>
        <taxon>Metazoa</taxon>
        <taxon>Ecdysozoa</taxon>
        <taxon>Arthropoda</taxon>
        <taxon>Crustacea</taxon>
        <taxon>Oligostraca</taxon>
        <taxon>Ostracoda</taxon>
        <taxon>Podocopa</taxon>
        <taxon>Podocopida</taxon>
        <taxon>Cypridocopina</taxon>
        <taxon>Cypridoidea</taxon>
        <taxon>Cyprididae</taxon>
        <taxon>Notodromas</taxon>
    </lineage>
</organism>
<feature type="signal peptide" evidence="1">
    <location>
        <begin position="1"/>
        <end position="20"/>
    </location>
</feature>
<name>A0A7R9GIU1_9CRUS</name>
<gene>
    <name evidence="2" type="ORF">NMOB1V02_LOCUS11752</name>
</gene>
<evidence type="ECO:0000256" key="1">
    <source>
        <dbReference type="SAM" id="SignalP"/>
    </source>
</evidence>
<keyword evidence="3" id="KW-1185">Reference proteome</keyword>
<dbReference type="AlphaFoldDB" id="A0A7R9GIU1"/>
<keyword evidence="1" id="KW-0732">Signal</keyword>
<protein>
    <submittedName>
        <fullName evidence="2">Uncharacterized protein</fullName>
    </submittedName>
</protein>
<accession>A0A7R9GIU1</accession>
<feature type="non-terminal residue" evidence="2">
    <location>
        <position position="126"/>
    </location>
</feature>
<sequence length="126" mass="13993">MIRLSVFAFVCVIFVQCVMCGDVWVVKAPQGFVFDSTIPMKQNDVSSVLFRMFGITETSDCTWPGLLQKNPFSSTKRVIVVAVPHSTADKDQYVFPGNKKIPLTSAFNPDTLIYTLDHPLSTVFGP</sequence>
<evidence type="ECO:0000313" key="3">
    <source>
        <dbReference type="Proteomes" id="UP000678499"/>
    </source>
</evidence>
<dbReference type="EMBL" id="CAJPEX010007068">
    <property type="protein sequence ID" value="CAG0924297.1"/>
    <property type="molecule type" value="Genomic_DNA"/>
</dbReference>
<feature type="chain" id="PRO_5036403307" evidence="1">
    <location>
        <begin position="21"/>
        <end position="126"/>
    </location>
</feature>
<dbReference type="EMBL" id="OA889105">
    <property type="protein sequence ID" value="CAD7284145.1"/>
    <property type="molecule type" value="Genomic_DNA"/>
</dbReference>
<reference evidence="2" key="1">
    <citation type="submission" date="2020-11" db="EMBL/GenBank/DDBJ databases">
        <authorList>
            <person name="Tran Van P."/>
        </authorList>
    </citation>
    <scope>NUCLEOTIDE SEQUENCE</scope>
</reference>
<dbReference type="Proteomes" id="UP000678499">
    <property type="component" value="Unassembled WGS sequence"/>
</dbReference>
<proteinExistence type="predicted"/>
<evidence type="ECO:0000313" key="2">
    <source>
        <dbReference type="EMBL" id="CAD7284145.1"/>
    </source>
</evidence>